<dbReference type="Proteomes" id="UP000036458">
    <property type="component" value="Chromosome"/>
</dbReference>
<dbReference type="InterPro" id="IPR037066">
    <property type="entry name" value="Plug_dom_sf"/>
</dbReference>
<evidence type="ECO:0000256" key="3">
    <source>
        <dbReference type="ARBA" id="ARBA00023237"/>
    </source>
</evidence>
<dbReference type="Pfam" id="PF00593">
    <property type="entry name" value="TonB_dep_Rec_b-barrel"/>
    <property type="match status" value="1"/>
</dbReference>
<dbReference type="Gene3D" id="2.60.40.1120">
    <property type="entry name" value="Carboxypeptidase-like, regulatory domain"/>
    <property type="match status" value="1"/>
</dbReference>
<keyword evidence="2 4" id="KW-0472">Membrane</keyword>
<dbReference type="EMBL" id="CP010777">
    <property type="protein sequence ID" value="AKQ45927.1"/>
    <property type="molecule type" value="Genomic_DNA"/>
</dbReference>
<feature type="domain" description="TonB-dependent receptor-like beta-barrel" evidence="6">
    <location>
        <begin position="517"/>
        <end position="892"/>
    </location>
</feature>
<dbReference type="SUPFAM" id="SSF49464">
    <property type="entry name" value="Carboxypeptidase regulatory domain-like"/>
    <property type="match status" value="1"/>
</dbReference>
<keyword evidence="3" id="KW-0998">Cell outer membrane</keyword>
<dbReference type="Gene3D" id="2.170.130.10">
    <property type="entry name" value="TonB-dependent receptor, plug domain"/>
    <property type="match status" value="1"/>
</dbReference>
<evidence type="ECO:0000256" key="5">
    <source>
        <dbReference type="SAM" id="SignalP"/>
    </source>
</evidence>
<dbReference type="PANTHER" id="PTHR40980">
    <property type="entry name" value="PLUG DOMAIN-CONTAINING PROTEIN"/>
    <property type="match status" value="1"/>
</dbReference>
<feature type="chain" id="PRO_5005211055" evidence="5">
    <location>
        <begin position="20"/>
        <end position="934"/>
    </location>
</feature>
<dbReference type="InterPro" id="IPR012910">
    <property type="entry name" value="Plug_dom"/>
</dbReference>
<evidence type="ECO:0000256" key="1">
    <source>
        <dbReference type="ARBA" id="ARBA00004442"/>
    </source>
</evidence>
<evidence type="ECO:0000256" key="2">
    <source>
        <dbReference type="ARBA" id="ARBA00023136"/>
    </source>
</evidence>
<reference evidence="8 9" key="1">
    <citation type="submission" date="2015-01" db="EMBL/GenBank/DDBJ databases">
        <title>Rufibacter sp./DG31D/ whole genome sequencing.</title>
        <authorList>
            <person name="Kim M.K."/>
            <person name="Srinivasan S."/>
            <person name="Lee J.-J."/>
        </authorList>
    </citation>
    <scope>NUCLEOTIDE SEQUENCE [LARGE SCALE GENOMIC DNA]</scope>
    <source>
        <strain evidence="8 9">DG31D</strain>
    </source>
</reference>
<keyword evidence="9" id="KW-1185">Reference proteome</keyword>
<dbReference type="Gene3D" id="2.40.170.20">
    <property type="entry name" value="TonB-dependent receptor, beta-barrel domain"/>
    <property type="match status" value="1"/>
</dbReference>
<dbReference type="RefSeq" id="WP_048920857.1">
    <property type="nucleotide sequence ID" value="NZ_CP010777.1"/>
</dbReference>
<evidence type="ECO:0000256" key="4">
    <source>
        <dbReference type="RuleBase" id="RU003357"/>
    </source>
</evidence>
<keyword evidence="4" id="KW-0798">TonB box</keyword>
<sequence length="934" mass="103512">MKTLLLTFFLLLTASFGYAQQGTLSGKVKDKKTQEPVIGAVVFITGSGTAASTDIDGAYELKIQPGIYKIVVSYVSYKQATYDNIKVEAGRTTQVDFEIEETSSTSLNAVTIVGTRQTGTDMSLISELKQSEVVVSGVSGEQITKSLDRDAAETVKRIPGVTIMNDKYIVIRGMNERYNSVMLNDALTPSTEPDSRAFSFDILPTSVIDRILIYKNGSPELPGDFAGGVIKVFTKNFADENTTSIGVSAAYRGNTTFGNFLAPPAGKTDFLGFDNGTRSLPGSFPGDLRQVSNSNELTSLGRELSNTWTGNRTQAAPDLRFSLGMTRLVDVKDIRLSNVTAISYSNTRLFTRGRRLKYQEFDSTLGYSPQDYNYQDETSSQNSRLGILHNWTARFNNRSKIEFSNLFNQSGSNSILFRKGTENFNGLEQQNYALRYESRTIYTGQLQGTHDFNDMHTSATWTGGYSYTNRNEPDYRRVRTQREIGSSDPFAVAYKFTPSLNDAGRFYSDLNEHVYTAAGQVEHKFNPADSLSENAPKLRVGFYAERKNRDFGARFLSYRPANPGSFDNSLPLLPLNQVFAAQNINNTTGWEIVEGTNPTDSYTAFNTLVAGYVGGTMPVTPEFSLSGGARVEFNHQNLKSTNSLGRAYTFDDKVVRVLPALNLTYAFNLKSMLRAGASISLNRPQFREIAPFSYYNFLTLFEEKGAPLKTATIYNADLRYEFYPSPTEVLSVGVFGKYFVDPIEKYFEITNIGNSLTYTNTPSATTYGVEAEVRKSLTGLTGSHLLDKVTVLLNASLIKSKVELTGDAAAGLTYTSRAMMGQSPYVVNTGLYFQDSDRQVQVNLLYNVVGSRIWAVGSYANPMVYEMPRHVLDLSFTKGLGRHFELKGGVQDLLNQKVRLIQDSNDDARISGADETIQDYQKGAYSSLGLTYKF</sequence>
<dbReference type="InterPro" id="IPR036942">
    <property type="entry name" value="Beta-barrel_TonB_sf"/>
</dbReference>
<proteinExistence type="inferred from homology"/>
<evidence type="ECO:0000313" key="8">
    <source>
        <dbReference type="EMBL" id="AKQ45927.1"/>
    </source>
</evidence>
<dbReference type="PATRIC" id="fig|1379910.4.peg.2211"/>
<dbReference type="STRING" id="1379910.TH63_10185"/>
<evidence type="ECO:0000259" key="6">
    <source>
        <dbReference type="Pfam" id="PF00593"/>
    </source>
</evidence>
<dbReference type="OrthoDB" id="9768470at2"/>
<evidence type="ECO:0000259" key="7">
    <source>
        <dbReference type="Pfam" id="PF07715"/>
    </source>
</evidence>
<evidence type="ECO:0000313" key="9">
    <source>
        <dbReference type="Proteomes" id="UP000036458"/>
    </source>
</evidence>
<dbReference type="SUPFAM" id="SSF56935">
    <property type="entry name" value="Porins"/>
    <property type="match status" value="1"/>
</dbReference>
<dbReference type="InterPro" id="IPR000531">
    <property type="entry name" value="Beta-barrel_TonB"/>
</dbReference>
<feature type="signal peptide" evidence="5">
    <location>
        <begin position="1"/>
        <end position="19"/>
    </location>
</feature>
<comment type="similarity">
    <text evidence="4">Belongs to the TonB-dependent receptor family.</text>
</comment>
<dbReference type="PANTHER" id="PTHR40980:SF5">
    <property type="entry name" value="TONB-DEPENDENT RECEPTOR"/>
    <property type="match status" value="1"/>
</dbReference>
<feature type="domain" description="TonB-dependent receptor plug" evidence="7">
    <location>
        <begin position="129"/>
        <end position="228"/>
    </location>
</feature>
<protein>
    <submittedName>
        <fullName evidence="8">Uncharacterized protein</fullName>
    </submittedName>
</protein>
<dbReference type="InterPro" id="IPR008969">
    <property type="entry name" value="CarboxyPept-like_regulatory"/>
</dbReference>
<keyword evidence="5" id="KW-0732">Signal</keyword>
<organism evidence="8 9">
    <name type="scientific">Rufibacter radiotolerans</name>
    <dbReference type="NCBI Taxonomy" id="1379910"/>
    <lineage>
        <taxon>Bacteria</taxon>
        <taxon>Pseudomonadati</taxon>
        <taxon>Bacteroidota</taxon>
        <taxon>Cytophagia</taxon>
        <taxon>Cytophagales</taxon>
        <taxon>Hymenobacteraceae</taxon>
        <taxon>Rufibacter</taxon>
    </lineage>
</organism>
<gene>
    <name evidence="8" type="ORF">TH63_10185</name>
</gene>
<comment type="subcellular location">
    <subcellularLocation>
        <location evidence="1 4">Cell outer membrane</location>
    </subcellularLocation>
</comment>
<dbReference type="Pfam" id="PF13715">
    <property type="entry name" value="CarbopepD_reg_2"/>
    <property type="match status" value="1"/>
</dbReference>
<dbReference type="Pfam" id="PF07715">
    <property type="entry name" value="Plug"/>
    <property type="match status" value="1"/>
</dbReference>
<dbReference type="KEGG" id="ruf:TH63_10185"/>
<dbReference type="AlphaFoldDB" id="A0A0H4VPR8"/>
<dbReference type="GO" id="GO:0009279">
    <property type="term" value="C:cell outer membrane"/>
    <property type="evidence" value="ECO:0007669"/>
    <property type="project" value="UniProtKB-SubCell"/>
</dbReference>
<accession>A0A0H4VPR8</accession>
<name>A0A0H4VPR8_9BACT</name>